<dbReference type="InterPro" id="IPR036425">
    <property type="entry name" value="MoaB/Mog-like_dom_sf"/>
</dbReference>
<dbReference type="InterPro" id="IPR056596">
    <property type="entry name" value="FLAD1_M"/>
</dbReference>
<protein>
    <submittedName>
        <fullName evidence="2">Competence/damage-inducible protein A</fullName>
    </submittedName>
</protein>
<dbReference type="InterPro" id="IPR001453">
    <property type="entry name" value="MoaB/Mog_dom"/>
</dbReference>
<dbReference type="Pfam" id="PF24102">
    <property type="entry name" value="FLAD1_M"/>
    <property type="match status" value="1"/>
</dbReference>
<reference evidence="3" key="1">
    <citation type="journal article" date="2019" name="Int. J. Syst. Evol. Microbiol.">
        <title>The Global Catalogue of Microorganisms (GCM) 10K type strain sequencing project: providing services to taxonomists for standard genome sequencing and annotation.</title>
        <authorList>
            <consortium name="The Broad Institute Genomics Platform"/>
            <consortium name="The Broad Institute Genome Sequencing Center for Infectious Disease"/>
            <person name="Wu L."/>
            <person name="Ma J."/>
        </authorList>
    </citation>
    <scope>NUCLEOTIDE SEQUENCE [LARGE SCALE GENOMIC DNA]</scope>
    <source>
        <strain evidence="3">CCUG 61697</strain>
    </source>
</reference>
<dbReference type="EMBL" id="JBHTJO010000001">
    <property type="protein sequence ID" value="MFD0986287.1"/>
    <property type="molecule type" value="Genomic_DNA"/>
</dbReference>
<gene>
    <name evidence="2" type="ORF">ACFQ2F_04175</name>
</gene>
<dbReference type="PANTHER" id="PTHR13939:SF0">
    <property type="entry name" value="NMN AMIDOHYDROLASE-LIKE PROTEIN YFAY"/>
    <property type="match status" value="1"/>
</dbReference>
<dbReference type="SMART" id="SM00852">
    <property type="entry name" value="MoCF_biosynth"/>
    <property type="match status" value="1"/>
</dbReference>
<dbReference type="SUPFAM" id="SSF53218">
    <property type="entry name" value="Molybdenum cofactor biosynthesis proteins"/>
    <property type="match status" value="1"/>
</dbReference>
<evidence type="ECO:0000259" key="1">
    <source>
        <dbReference type="SMART" id="SM00852"/>
    </source>
</evidence>
<organism evidence="2 3">
    <name type="scientific">Methyloligella solikamskensis</name>
    <dbReference type="NCBI Taxonomy" id="1177756"/>
    <lineage>
        <taxon>Bacteria</taxon>
        <taxon>Pseudomonadati</taxon>
        <taxon>Pseudomonadota</taxon>
        <taxon>Alphaproteobacteria</taxon>
        <taxon>Hyphomicrobiales</taxon>
        <taxon>Hyphomicrobiaceae</taxon>
        <taxon>Methyloligella</taxon>
    </lineage>
</organism>
<dbReference type="RefSeq" id="WP_379086128.1">
    <property type="nucleotide sequence ID" value="NZ_JBHTJO010000001.1"/>
</dbReference>
<keyword evidence="3" id="KW-1185">Reference proteome</keyword>
<comment type="caution">
    <text evidence="2">The sequence shown here is derived from an EMBL/GenBank/DDBJ whole genome shotgun (WGS) entry which is preliminary data.</text>
</comment>
<dbReference type="PANTHER" id="PTHR13939">
    <property type="entry name" value="NICOTINAMIDE-NUCLEOTIDE AMIDOHYDROLASE PNCC"/>
    <property type="match status" value="1"/>
</dbReference>
<evidence type="ECO:0000313" key="3">
    <source>
        <dbReference type="Proteomes" id="UP001597102"/>
    </source>
</evidence>
<proteinExistence type="predicted"/>
<dbReference type="Gene3D" id="3.40.980.10">
    <property type="entry name" value="MoaB/Mog-like domain"/>
    <property type="match status" value="1"/>
</dbReference>
<dbReference type="InterPro" id="IPR050101">
    <property type="entry name" value="CinA"/>
</dbReference>
<sequence>MTEQETVTAALLVIGEEILSGRTQDENIAYIAGSLDRIGIALSEVRIVPDGIAEISGAVNSLRQQFNYVLTTGGIGPTHDDVTTDAIASALARPVVEDDPRAIEAMRECFPGKELGPGLRRMARLPEGAELVPNPLSGAPGYMIDNVVVMAGVPLIMRTMMDNVVRRLDTGTRVSSRCIRVDAVEGEVAQTLADLQAAHPKVRIGSYPFFEESGYGTHVVFRSKDVDLIDNAARALRGALETSGTRYAEVSASAEG</sequence>
<name>A0ABW3J780_9HYPH</name>
<dbReference type="Proteomes" id="UP001597102">
    <property type="component" value="Unassembled WGS sequence"/>
</dbReference>
<evidence type="ECO:0000313" key="2">
    <source>
        <dbReference type="EMBL" id="MFD0986287.1"/>
    </source>
</evidence>
<feature type="domain" description="MoaB/Mog" evidence="1">
    <location>
        <begin position="10"/>
        <end position="171"/>
    </location>
</feature>
<dbReference type="CDD" id="cd00885">
    <property type="entry name" value="cinA"/>
    <property type="match status" value="1"/>
</dbReference>
<accession>A0ABW3J780</accession>
<dbReference type="Pfam" id="PF00994">
    <property type="entry name" value="MoCF_biosynth"/>
    <property type="match status" value="1"/>
</dbReference>